<reference evidence="2" key="1">
    <citation type="journal article" date="2020" name="Stud. Mycol.">
        <title>101 Dothideomycetes genomes: a test case for predicting lifestyles and emergence of pathogens.</title>
        <authorList>
            <person name="Haridas S."/>
            <person name="Albert R."/>
            <person name="Binder M."/>
            <person name="Bloem J."/>
            <person name="Labutti K."/>
            <person name="Salamov A."/>
            <person name="Andreopoulos B."/>
            <person name="Baker S."/>
            <person name="Barry K."/>
            <person name="Bills G."/>
            <person name="Bluhm B."/>
            <person name="Cannon C."/>
            <person name="Castanera R."/>
            <person name="Culley D."/>
            <person name="Daum C."/>
            <person name="Ezra D."/>
            <person name="Gonzalez J."/>
            <person name="Henrissat B."/>
            <person name="Kuo A."/>
            <person name="Liang C."/>
            <person name="Lipzen A."/>
            <person name="Lutzoni F."/>
            <person name="Magnuson J."/>
            <person name="Mondo S."/>
            <person name="Nolan M."/>
            <person name="Ohm R."/>
            <person name="Pangilinan J."/>
            <person name="Park H.-J."/>
            <person name="Ramirez L."/>
            <person name="Alfaro M."/>
            <person name="Sun H."/>
            <person name="Tritt A."/>
            <person name="Yoshinaga Y."/>
            <person name="Zwiers L.-H."/>
            <person name="Turgeon B."/>
            <person name="Goodwin S."/>
            <person name="Spatafora J."/>
            <person name="Crous P."/>
            <person name="Grigoriev I."/>
        </authorList>
    </citation>
    <scope>NUCLEOTIDE SEQUENCE</scope>
    <source>
        <strain evidence="2">CBS 161.51</strain>
    </source>
</reference>
<dbReference type="AlphaFoldDB" id="A0A6A5TA52"/>
<gene>
    <name evidence="2" type="ORF">EJ02DRAFT_390665</name>
</gene>
<feature type="compositionally biased region" description="Polar residues" evidence="1">
    <location>
        <begin position="224"/>
        <end position="233"/>
    </location>
</feature>
<evidence type="ECO:0000256" key="1">
    <source>
        <dbReference type="SAM" id="MobiDB-lite"/>
    </source>
</evidence>
<organism evidence="2 3">
    <name type="scientific">Clathrospora elynae</name>
    <dbReference type="NCBI Taxonomy" id="706981"/>
    <lineage>
        <taxon>Eukaryota</taxon>
        <taxon>Fungi</taxon>
        <taxon>Dikarya</taxon>
        <taxon>Ascomycota</taxon>
        <taxon>Pezizomycotina</taxon>
        <taxon>Dothideomycetes</taxon>
        <taxon>Pleosporomycetidae</taxon>
        <taxon>Pleosporales</taxon>
        <taxon>Diademaceae</taxon>
        <taxon>Clathrospora</taxon>
    </lineage>
</organism>
<evidence type="ECO:0000313" key="3">
    <source>
        <dbReference type="Proteomes" id="UP000800038"/>
    </source>
</evidence>
<keyword evidence="3" id="KW-1185">Reference proteome</keyword>
<evidence type="ECO:0000313" key="2">
    <source>
        <dbReference type="EMBL" id="KAF1947626.1"/>
    </source>
</evidence>
<dbReference type="EMBL" id="ML975997">
    <property type="protein sequence ID" value="KAF1947626.1"/>
    <property type="molecule type" value="Genomic_DNA"/>
</dbReference>
<feature type="region of interest" description="Disordered" evidence="1">
    <location>
        <begin position="216"/>
        <end position="255"/>
    </location>
</feature>
<dbReference type="OrthoDB" id="3792817at2759"/>
<feature type="compositionally biased region" description="Polar residues" evidence="1">
    <location>
        <begin position="411"/>
        <end position="420"/>
    </location>
</feature>
<dbReference type="Proteomes" id="UP000800038">
    <property type="component" value="Unassembled WGS sequence"/>
</dbReference>
<feature type="compositionally biased region" description="Low complexity" evidence="1">
    <location>
        <begin position="240"/>
        <end position="252"/>
    </location>
</feature>
<proteinExistence type="predicted"/>
<sequence length="603" mass="65391">MNQRAARVKALNQRVYISGLQGHHTLEVGVAYHYRGHYLYAYPARTPIEPIPFSTKKGINLSGIVDDGAPVYNPKARHLVPESEIAALQRSCFHEQERQKEQEEVGKWATKNALEEEARIGADGVQELPLDDPPSRAASFTTLLVPSQVVSRIGSHASLASLARSTHRLTASLGKDPHICTSHALGLPSATAYASQTVASTSYTPHDRGHYLAHSAPGSRHGSIVNTPQTSRPSSPPNAGGLSLRGHGSLLRPASSTSRLNQLLAEEGVRRAFSPLSEVAGGRDSHSPTGVLDAAMVANLQVEQEWIDPEDIEAFVQTVSRRPSRPSPHLLPRANSASPQAPTSEEDMDGGIYLPGLGHPELIRGTASRPYSPTRQISYEPHTPIPTSMHEPFHEYGERAAHLHGWDDQDAYSTGSSSRAQIPIPHATQEPGYPRSHGYGQVHGQAHHHGHAQSHGYAYGQVHAHDHFQGQAGTSSQYNYGNIDTATSSHVSTGRPRAASHALNEAYNAAHPLANPRVFATVTPIVYGDVATNAYAPGCTIHPEPCDGKTVTRKHMTQRAIEGAGFAHVYPLIRCQDGRVMVDWHKLLSEAMAEMDLVYQDMD</sequence>
<protein>
    <submittedName>
        <fullName evidence="2">Uncharacterized protein</fullName>
    </submittedName>
</protein>
<name>A0A6A5TA52_9PLEO</name>
<feature type="region of interest" description="Disordered" evidence="1">
    <location>
        <begin position="320"/>
        <end position="391"/>
    </location>
</feature>
<feature type="region of interest" description="Disordered" evidence="1">
    <location>
        <begin position="408"/>
        <end position="453"/>
    </location>
</feature>
<accession>A0A6A5TA52</accession>